<proteinExistence type="predicted"/>
<reference evidence="1" key="1">
    <citation type="journal article" date="2015" name="Nature">
        <title>Complex archaea that bridge the gap between prokaryotes and eukaryotes.</title>
        <authorList>
            <person name="Spang A."/>
            <person name="Saw J.H."/>
            <person name="Jorgensen S.L."/>
            <person name="Zaremba-Niedzwiedzka K."/>
            <person name="Martijn J."/>
            <person name="Lind A.E."/>
            <person name="van Eijk R."/>
            <person name="Schleper C."/>
            <person name="Guy L."/>
            <person name="Ettema T.J."/>
        </authorList>
    </citation>
    <scope>NUCLEOTIDE SEQUENCE</scope>
</reference>
<gene>
    <name evidence="1" type="ORF">LCGC14_2620740</name>
</gene>
<dbReference type="AlphaFoldDB" id="A0A0F9A3D1"/>
<evidence type="ECO:0000313" key="1">
    <source>
        <dbReference type="EMBL" id="KKL03970.1"/>
    </source>
</evidence>
<protein>
    <submittedName>
        <fullName evidence="1">Uncharacterized protein</fullName>
    </submittedName>
</protein>
<dbReference type="EMBL" id="LAZR01044719">
    <property type="protein sequence ID" value="KKL03970.1"/>
    <property type="molecule type" value="Genomic_DNA"/>
</dbReference>
<sequence length="83" mass="9937">MNNHIRDLYTIFLKYNASARQDGNVITLTHMLKTYEFIVKYALGDGKIEYLGIVRAGPPRKEDLRWQDILKNYYYKMVKRLHI</sequence>
<accession>A0A0F9A3D1</accession>
<name>A0A0F9A3D1_9ZZZZ</name>
<comment type="caution">
    <text evidence="1">The sequence shown here is derived from an EMBL/GenBank/DDBJ whole genome shotgun (WGS) entry which is preliminary data.</text>
</comment>
<organism evidence="1">
    <name type="scientific">marine sediment metagenome</name>
    <dbReference type="NCBI Taxonomy" id="412755"/>
    <lineage>
        <taxon>unclassified sequences</taxon>
        <taxon>metagenomes</taxon>
        <taxon>ecological metagenomes</taxon>
    </lineage>
</organism>